<sequence>MKKVVFNPSTSLRAGFLLFTFNLISRAWRGLRNLTDPAMEGSPYQTLSYRSEKTSKPSWSYFGRRYGIREQSI</sequence>
<reference evidence="2" key="1">
    <citation type="submission" date="2017-09" db="EMBL/GenBank/DDBJ databases">
        <title>Depth-based differentiation of microbial function through sediment-hosted aquifers and enrichment of novel symbionts in the deep terrestrial subsurface.</title>
        <authorList>
            <person name="Probst A.J."/>
            <person name="Ladd B."/>
            <person name="Jarett J.K."/>
            <person name="Geller-Mcgrath D.E."/>
            <person name="Sieber C.M.K."/>
            <person name="Emerson J.B."/>
            <person name="Anantharaman K."/>
            <person name="Thomas B.C."/>
            <person name="Malmstrom R."/>
            <person name="Stieglmeier M."/>
            <person name="Klingl A."/>
            <person name="Woyke T."/>
            <person name="Ryan C.M."/>
            <person name="Banfield J.F."/>
        </authorList>
    </citation>
    <scope>NUCLEOTIDE SEQUENCE [LARGE SCALE GENOMIC DNA]</scope>
</reference>
<evidence type="ECO:0000313" key="1">
    <source>
        <dbReference type="EMBL" id="PJE60622.1"/>
    </source>
</evidence>
<evidence type="ECO:0000313" key="2">
    <source>
        <dbReference type="Proteomes" id="UP000231434"/>
    </source>
</evidence>
<accession>A0A2M8KL30</accession>
<name>A0A2M8KL30_9BACT</name>
<protein>
    <submittedName>
        <fullName evidence="1">Uncharacterized protein</fullName>
    </submittedName>
</protein>
<gene>
    <name evidence="1" type="ORF">COU86_03230</name>
</gene>
<dbReference type="AlphaFoldDB" id="A0A2M8KL30"/>
<comment type="caution">
    <text evidence="1">The sequence shown here is derived from an EMBL/GenBank/DDBJ whole genome shotgun (WGS) entry which is preliminary data.</text>
</comment>
<dbReference type="Proteomes" id="UP000231434">
    <property type="component" value="Unassembled WGS sequence"/>
</dbReference>
<dbReference type="EMBL" id="PFEB01000040">
    <property type="protein sequence ID" value="PJE60622.1"/>
    <property type="molecule type" value="Genomic_DNA"/>
</dbReference>
<organism evidence="1 2">
    <name type="scientific">Candidatus Roizmanbacteria bacterium CG10_big_fil_rev_8_21_14_0_10_36_26</name>
    <dbReference type="NCBI Taxonomy" id="1974851"/>
    <lineage>
        <taxon>Bacteria</taxon>
        <taxon>Candidatus Roizmaniibacteriota</taxon>
    </lineage>
</organism>
<proteinExistence type="predicted"/>